<comment type="caution">
    <text evidence="2">The sequence shown here is derived from an EMBL/GenBank/DDBJ whole genome shotgun (WGS) entry which is preliminary data.</text>
</comment>
<sequence>MLANSAIRTGWEFAVSAPLKVRIRTVLKSAGSLQAGLDAIRDDSDLHAAGLTSHATVNLMLALEEAFDVEFPDRLLRRKTFSSIDAIAEALAEIGVRDEAA</sequence>
<proteinExistence type="predicted"/>
<dbReference type="InterPro" id="IPR009081">
    <property type="entry name" value="PP-bd_ACP"/>
</dbReference>
<evidence type="ECO:0000313" key="2">
    <source>
        <dbReference type="EMBL" id="MBU8877182.1"/>
    </source>
</evidence>
<evidence type="ECO:0000259" key="1">
    <source>
        <dbReference type="PROSITE" id="PS50075"/>
    </source>
</evidence>
<organism evidence="2 3">
    <name type="scientific">Reyranella humidisoli</name>
    <dbReference type="NCBI Taxonomy" id="2849149"/>
    <lineage>
        <taxon>Bacteria</taxon>
        <taxon>Pseudomonadati</taxon>
        <taxon>Pseudomonadota</taxon>
        <taxon>Alphaproteobacteria</taxon>
        <taxon>Hyphomicrobiales</taxon>
        <taxon>Reyranellaceae</taxon>
        <taxon>Reyranella</taxon>
    </lineage>
</organism>
<dbReference type="NCBIfam" id="NF005480">
    <property type="entry name" value="PRK07081.1"/>
    <property type="match status" value="1"/>
</dbReference>
<dbReference type="Pfam" id="PF00550">
    <property type="entry name" value="PP-binding"/>
    <property type="match status" value="1"/>
</dbReference>
<dbReference type="Proteomes" id="UP000727907">
    <property type="component" value="Unassembled WGS sequence"/>
</dbReference>
<dbReference type="PROSITE" id="PS50075">
    <property type="entry name" value="CARRIER"/>
    <property type="match status" value="1"/>
</dbReference>
<protein>
    <submittedName>
        <fullName evidence="2">Acyl carrier protein</fullName>
    </submittedName>
</protein>
<feature type="domain" description="Carrier" evidence="1">
    <location>
        <begin position="17"/>
        <end position="95"/>
    </location>
</feature>
<keyword evidence="3" id="KW-1185">Reference proteome</keyword>
<dbReference type="EMBL" id="JAHOPB010000003">
    <property type="protein sequence ID" value="MBU8877182.1"/>
    <property type="molecule type" value="Genomic_DNA"/>
</dbReference>
<name>A0ABS6IRG3_9HYPH</name>
<evidence type="ECO:0000313" key="3">
    <source>
        <dbReference type="Proteomes" id="UP000727907"/>
    </source>
</evidence>
<gene>
    <name evidence="2" type="ORF">KQ910_25665</name>
</gene>
<accession>A0ABS6IRG3</accession>
<reference evidence="2 3" key="1">
    <citation type="submission" date="2021-06" db="EMBL/GenBank/DDBJ databases">
        <authorList>
            <person name="Lee D.H."/>
        </authorList>
    </citation>
    <scope>NUCLEOTIDE SEQUENCE [LARGE SCALE GENOMIC DNA]</scope>
    <source>
        <strain evidence="2 3">MMS21-HV4-11</strain>
    </source>
</reference>